<evidence type="ECO:0000313" key="2">
    <source>
        <dbReference type="Proteomes" id="UP000030653"/>
    </source>
</evidence>
<gene>
    <name evidence="1" type="ORF">DACRYDRAFT_108812</name>
</gene>
<dbReference type="AlphaFoldDB" id="M5FWJ5"/>
<proteinExistence type="predicted"/>
<evidence type="ECO:0000313" key="1">
    <source>
        <dbReference type="EMBL" id="EJU00749.1"/>
    </source>
</evidence>
<dbReference type="Proteomes" id="UP000030653">
    <property type="component" value="Unassembled WGS sequence"/>
</dbReference>
<dbReference type="RefSeq" id="XP_040627646.1">
    <property type="nucleotide sequence ID" value="XM_040768740.1"/>
</dbReference>
<reference evidence="1 2" key="1">
    <citation type="journal article" date="2012" name="Science">
        <title>The Paleozoic origin of enzymatic lignin decomposition reconstructed from 31 fungal genomes.</title>
        <authorList>
            <person name="Floudas D."/>
            <person name="Binder M."/>
            <person name="Riley R."/>
            <person name="Barry K."/>
            <person name="Blanchette R.A."/>
            <person name="Henrissat B."/>
            <person name="Martinez A.T."/>
            <person name="Otillar R."/>
            <person name="Spatafora J.W."/>
            <person name="Yadav J.S."/>
            <person name="Aerts A."/>
            <person name="Benoit I."/>
            <person name="Boyd A."/>
            <person name="Carlson A."/>
            <person name="Copeland A."/>
            <person name="Coutinho P.M."/>
            <person name="de Vries R.P."/>
            <person name="Ferreira P."/>
            <person name="Findley K."/>
            <person name="Foster B."/>
            <person name="Gaskell J."/>
            <person name="Glotzer D."/>
            <person name="Gorecki P."/>
            <person name="Heitman J."/>
            <person name="Hesse C."/>
            <person name="Hori C."/>
            <person name="Igarashi K."/>
            <person name="Jurgens J.A."/>
            <person name="Kallen N."/>
            <person name="Kersten P."/>
            <person name="Kohler A."/>
            <person name="Kuees U."/>
            <person name="Kumar T.K.A."/>
            <person name="Kuo A."/>
            <person name="LaButti K."/>
            <person name="Larrondo L.F."/>
            <person name="Lindquist E."/>
            <person name="Ling A."/>
            <person name="Lombard V."/>
            <person name="Lucas S."/>
            <person name="Lundell T."/>
            <person name="Martin R."/>
            <person name="McLaughlin D.J."/>
            <person name="Morgenstern I."/>
            <person name="Morin E."/>
            <person name="Murat C."/>
            <person name="Nagy L.G."/>
            <person name="Nolan M."/>
            <person name="Ohm R.A."/>
            <person name="Patyshakuliyeva A."/>
            <person name="Rokas A."/>
            <person name="Ruiz-Duenas F.J."/>
            <person name="Sabat G."/>
            <person name="Salamov A."/>
            <person name="Samejima M."/>
            <person name="Schmutz J."/>
            <person name="Slot J.C."/>
            <person name="St John F."/>
            <person name="Stenlid J."/>
            <person name="Sun H."/>
            <person name="Sun S."/>
            <person name="Syed K."/>
            <person name="Tsang A."/>
            <person name="Wiebenga A."/>
            <person name="Young D."/>
            <person name="Pisabarro A."/>
            <person name="Eastwood D.C."/>
            <person name="Martin F."/>
            <person name="Cullen D."/>
            <person name="Grigoriev I.V."/>
            <person name="Hibbett D.S."/>
        </authorList>
    </citation>
    <scope>NUCLEOTIDE SEQUENCE [LARGE SCALE GENOMIC DNA]</scope>
    <source>
        <strain evidence="1 2">DJM-731 SS1</strain>
    </source>
</reference>
<name>M5FWJ5_DACPD</name>
<dbReference type="HOGENOM" id="CLU_1875369_0_0_1"/>
<organism evidence="1 2">
    <name type="scientific">Dacryopinax primogenitus (strain DJM 731)</name>
    <name type="common">Brown rot fungus</name>
    <dbReference type="NCBI Taxonomy" id="1858805"/>
    <lineage>
        <taxon>Eukaryota</taxon>
        <taxon>Fungi</taxon>
        <taxon>Dikarya</taxon>
        <taxon>Basidiomycota</taxon>
        <taxon>Agaricomycotina</taxon>
        <taxon>Dacrymycetes</taxon>
        <taxon>Dacrymycetales</taxon>
        <taxon>Dacrymycetaceae</taxon>
        <taxon>Dacryopinax</taxon>
    </lineage>
</organism>
<keyword evidence="2" id="KW-1185">Reference proteome</keyword>
<dbReference type="GeneID" id="63683802"/>
<accession>M5FWJ5</accession>
<dbReference type="EMBL" id="JH795866">
    <property type="protein sequence ID" value="EJU00749.1"/>
    <property type="molecule type" value="Genomic_DNA"/>
</dbReference>
<sequence length="136" mass="15552">MLQAQREGYNLSVLKSREADTQCRSKVVVMLKVHMDNLHTCFTYCNNKVKKWICQKSRRSVELRRVSWKAVKSWVKAHVKDIAHVIGIMGLSAILKLLGYRELEHMVHDLLGLGEAEQAAREIWDDIEGGGEPPLI</sequence>
<protein>
    <submittedName>
        <fullName evidence="1">Uncharacterized protein</fullName>
    </submittedName>
</protein>